<feature type="transmembrane region" description="Helical" evidence="6">
    <location>
        <begin position="111"/>
        <end position="129"/>
    </location>
</feature>
<keyword evidence="4 6" id="KW-0472">Membrane</keyword>
<dbReference type="GO" id="GO:0016020">
    <property type="term" value="C:membrane"/>
    <property type="evidence" value="ECO:0007669"/>
    <property type="project" value="UniProtKB-SubCell"/>
</dbReference>
<evidence type="ECO:0000256" key="1">
    <source>
        <dbReference type="ARBA" id="ARBA00004141"/>
    </source>
</evidence>
<organism evidence="7 8">
    <name type="scientific">Parastrongyloides trichosuri</name>
    <name type="common">Possum-specific nematode worm</name>
    <dbReference type="NCBI Taxonomy" id="131310"/>
    <lineage>
        <taxon>Eukaryota</taxon>
        <taxon>Metazoa</taxon>
        <taxon>Ecdysozoa</taxon>
        <taxon>Nematoda</taxon>
        <taxon>Chromadorea</taxon>
        <taxon>Rhabditida</taxon>
        <taxon>Tylenchina</taxon>
        <taxon>Panagrolaimomorpha</taxon>
        <taxon>Strongyloidoidea</taxon>
        <taxon>Strongyloididae</taxon>
        <taxon>Parastrongyloides</taxon>
    </lineage>
</organism>
<dbReference type="InterPro" id="IPR019408">
    <property type="entry name" value="7TM_GPCR_serpentine_rcpt_Srab"/>
</dbReference>
<name>A0A0N4ZVK0_PARTI</name>
<keyword evidence="7" id="KW-1185">Reference proteome</keyword>
<reference evidence="8" key="1">
    <citation type="submission" date="2017-02" db="UniProtKB">
        <authorList>
            <consortium name="WormBaseParasite"/>
        </authorList>
    </citation>
    <scope>IDENTIFICATION</scope>
</reference>
<evidence type="ECO:0000313" key="8">
    <source>
        <dbReference type="WBParaSite" id="PTRK_0001260300.1"/>
    </source>
</evidence>
<accession>A0A0N4ZVK0</accession>
<evidence type="ECO:0000256" key="6">
    <source>
        <dbReference type="SAM" id="Phobius"/>
    </source>
</evidence>
<dbReference type="GO" id="GO:0004984">
    <property type="term" value="F:olfactory receptor activity"/>
    <property type="evidence" value="ECO:0007669"/>
    <property type="project" value="TreeGrafter"/>
</dbReference>
<dbReference type="Pfam" id="PF10292">
    <property type="entry name" value="7TM_GPCR_Srab"/>
    <property type="match status" value="1"/>
</dbReference>
<dbReference type="WBParaSite" id="PTRK_0001260300.1">
    <property type="protein sequence ID" value="PTRK_0001260300.1"/>
    <property type="gene ID" value="PTRK_0001260300"/>
</dbReference>
<evidence type="ECO:0000256" key="5">
    <source>
        <dbReference type="ARBA" id="ARBA00037994"/>
    </source>
</evidence>
<dbReference type="Proteomes" id="UP000038045">
    <property type="component" value="Unplaced"/>
</dbReference>
<comment type="subcellular location">
    <subcellularLocation>
        <location evidence="1">Membrane</location>
        <topology evidence="1">Multi-pass membrane protein</topology>
    </subcellularLocation>
</comment>
<evidence type="ECO:0000313" key="7">
    <source>
        <dbReference type="Proteomes" id="UP000038045"/>
    </source>
</evidence>
<dbReference type="PANTHER" id="PTHR31357">
    <property type="entry name" value="SERPENTINE RECEPTOR CLASS ALPHA-10"/>
    <property type="match status" value="1"/>
</dbReference>
<feature type="transmembrane region" description="Helical" evidence="6">
    <location>
        <begin position="243"/>
        <end position="269"/>
    </location>
</feature>
<keyword evidence="2 6" id="KW-0812">Transmembrane</keyword>
<dbReference type="PANTHER" id="PTHR31357:SF5">
    <property type="entry name" value="SERPENTINE RECEPTOR CLASS ALPHA-1-RELATED"/>
    <property type="match status" value="1"/>
</dbReference>
<sequence>MDLCEDAYITTSNPAIISVWIGLLIQNILCIGGLSVLSYLLIKYKIYHPHLRYLILALHFAFLLRTIGTTYRGGDFLVKLITKGNDNCNLLQKKTYCKIISSINGASIGTFLYTFAAISLERIIALLFYKKYEKHSFFVLPLLVIVAIWAQPIKSIYDTLSDPLTWNTTIELPYCNSFSTNVTNIDSFVRVDLPISITVFLINLFIFFYSKYRLKKLDDIQLMDNRLTVKFQLKELSKSSKTVAILGILYSLDLSINLVLVYTISITIYTQNKTFAFDKELSAYIIPIYILIYIVMFSITCDKLKEKIFGLCCQPRRVVLVANNKVAPKKDDVEEYFKIYNNNWS</sequence>
<protein>
    <submittedName>
        <fullName evidence="8">G_PROTEIN_RECEP_F1_2 domain-containing protein</fullName>
    </submittedName>
</protein>
<feature type="transmembrane region" description="Helical" evidence="6">
    <location>
        <begin position="136"/>
        <end position="157"/>
    </location>
</feature>
<proteinExistence type="inferred from homology"/>
<evidence type="ECO:0000256" key="4">
    <source>
        <dbReference type="ARBA" id="ARBA00023136"/>
    </source>
</evidence>
<dbReference type="InterPro" id="IPR051080">
    <property type="entry name" value="Nematode_rcpt-like_serp_alpha"/>
</dbReference>
<comment type="similarity">
    <text evidence="5">Belongs to the nematode receptor-like protein sra family.</text>
</comment>
<keyword evidence="3 6" id="KW-1133">Transmembrane helix</keyword>
<feature type="transmembrane region" description="Helical" evidence="6">
    <location>
        <begin position="53"/>
        <end position="71"/>
    </location>
</feature>
<feature type="transmembrane region" description="Helical" evidence="6">
    <location>
        <begin position="193"/>
        <end position="210"/>
    </location>
</feature>
<dbReference type="AlphaFoldDB" id="A0A0N4ZVK0"/>
<feature type="transmembrane region" description="Helical" evidence="6">
    <location>
        <begin position="15"/>
        <end position="41"/>
    </location>
</feature>
<feature type="transmembrane region" description="Helical" evidence="6">
    <location>
        <begin position="281"/>
        <end position="299"/>
    </location>
</feature>
<evidence type="ECO:0000256" key="2">
    <source>
        <dbReference type="ARBA" id="ARBA00022692"/>
    </source>
</evidence>
<evidence type="ECO:0000256" key="3">
    <source>
        <dbReference type="ARBA" id="ARBA00022989"/>
    </source>
</evidence>